<dbReference type="InterPro" id="IPR007607">
    <property type="entry name" value="BacA/B"/>
</dbReference>
<dbReference type="Pfam" id="PF04519">
    <property type="entry name" value="Bactofilin"/>
    <property type="match status" value="1"/>
</dbReference>
<dbReference type="PANTHER" id="PTHR35024:SF4">
    <property type="entry name" value="POLYMER-FORMING CYTOSKELETAL PROTEIN"/>
    <property type="match status" value="1"/>
</dbReference>
<name>A0A395M074_9BACT</name>
<dbReference type="AlphaFoldDB" id="A0A395M074"/>
<comment type="similarity">
    <text evidence="1">Belongs to the bactofilin family.</text>
</comment>
<accession>A0A395M074</accession>
<organism evidence="2 3">
    <name type="scientific">Candidatus Thermochlorobacter aerophilus</name>
    <dbReference type="NCBI Taxonomy" id="1868324"/>
    <lineage>
        <taxon>Bacteria</taxon>
        <taxon>Pseudomonadati</taxon>
        <taxon>Chlorobiota</taxon>
        <taxon>Chlorobiia</taxon>
        <taxon>Chlorobiales</taxon>
        <taxon>Candidatus Thermochlorobacteriaceae</taxon>
        <taxon>Candidatus Thermochlorobacter</taxon>
    </lineage>
</organism>
<comment type="caution">
    <text evidence="2">The sequence shown here is derived from an EMBL/GenBank/DDBJ whole genome shotgun (WGS) entry which is preliminary data.</text>
</comment>
<sequence length="147" mass="14897">MLAALFGKKEANDHTLANSTGGSSSSEARLSIIAEGTTCRGNFETAGNLRIDGKIIGNIISTANVAIGKGGCVEGNITAATIKISGKVQGNIEASGLLVLSASSIVNGEIKAKSLAVEEGAVINGKIAMETNSTSELNTLVTNKEYA</sequence>
<proteinExistence type="inferred from homology"/>
<dbReference type="PANTHER" id="PTHR35024">
    <property type="entry name" value="HYPOTHETICAL CYTOSOLIC PROTEIN"/>
    <property type="match status" value="1"/>
</dbReference>
<evidence type="ECO:0000313" key="2">
    <source>
        <dbReference type="EMBL" id="RFM24180.1"/>
    </source>
</evidence>
<gene>
    <name evidence="2" type="ORF">D0433_06835</name>
</gene>
<evidence type="ECO:0000313" key="3">
    <source>
        <dbReference type="Proteomes" id="UP000266389"/>
    </source>
</evidence>
<dbReference type="EMBL" id="PHFL01000045">
    <property type="protein sequence ID" value="RFM24180.1"/>
    <property type="molecule type" value="Genomic_DNA"/>
</dbReference>
<dbReference type="Proteomes" id="UP000266389">
    <property type="component" value="Unassembled WGS sequence"/>
</dbReference>
<protein>
    <submittedName>
        <fullName evidence="2">Polymer-forming cytoskeletal protein</fullName>
    </submittedName>
</protein>
<evidence type="ECO:0000256" key="1">
    <source>
        <dbReference type="ARBA" id="ARBA00044755"/>
    </source>
</evidence>
<reference evidence="2 3" key="1">
    <citation type="journal article" date="2011" name="ISME J.">
        <title>Community ecology of hot spring cyanobacterial mats: predominant populations and their functional potential.</title>
        <authorList>
            <person name="Klatt C.G."/>
            <person name="Wood J.M."/>
            <person name="Rusch D.B."/>
            <person name="Bateson M.M."/>
            <person name="Hamamura N."/>
            <person name="Heidelberg J.F."/>
            <person name="Grossman A.R."/>
            <person name="Bhaya D."/>
            <person name="Cohan F.M."/>
            <person name="Kuhl M."/>
            <person name="Bryant D.A."/>
            <person name="Ward D.M."/>
        </authorList>
    </citation>
    <scope>NUCLEOTIDE SEQUENCE [LARGE SCALE GENOMIC DNA]</scope>
    <source>
        <strain evidence="2">OS</strain>
    </source>
</reference>